<name>A0A2A7S1K6_BURGA</name>
<keyword evidence="3 5" id="KW-1133">Transmembrane helix</keyword>
<dbReference type="InterPro" id="IPR051533">
    <property type="entry name" value="WaaL-like"/>
</dbReference>
<dbReference type="AlphaFoldDB" id="A0A2A7S1K6"/>
<feature type="transmembrane region" description="Helical" evidence="5">
    <location>
        <begin position="375"/>
        <end position="394"/>
    </location>
</feature>
<accession>A0A2A7S1K6</accession>
<feature type="transmembrane region" description="Helical" evidence="5">
    <location>
        <begin position="216"/>
        <end position="234"/>
    </location>
</feature>
<evidence type="ECO:0000256" key="4">
    <source>
        <dbReference type="ARBA" id="ARBA00023136"/>
    </source>
</evidence>
<gene>
    <name evidence="7" type="ORF">CRM94_22785</name>
</gene>
<feature type="transmembrane region" description="Helical" evidence="5">
    <location>
        <begin position="166"/>
        <end position="186"/>
    </location>
</feature>
<dbReference type="Proteomes" id="UP000220629">
    <property type="component" value="Unassembled WGS sequence"/>
</dbReference>
<feature type="transmembrane region" description="Helical" evidence="5">
    <location>
        <begin position="65"/>
        <end position="85"/>
    </location>
</feature>
<feature type="transmembrane region" description="Helical" evidence="5">
    <location>
        <begin position="20"/>
        <end position="45"/>
    </location>
</feature>
<dbReference type="Pfam" id="PF04932">
    <property type="entry name" value="Wzy_C"/>
    <property type="match status" value="1"/>
</dbReference>
<feature type="transmembrane region" description="Helical" evidence="5">
    <location>
        <begin position="241"/>
        <end position="261"/>
    </location>
</feature>
<sequence>MSSIAPQPALPSRRLTLARALAILAMCMVPVSTALTNVFCALFALAVLSAPECWRGLPALPRQGAALAALLLLAALAASVAWSVAPAHEGWQWVAKYDKLLLLPFAVLAFRDAAPSWAAIARWSLFATLVAVLLLATSNFLGLSRIGPLYEAGLPTSRAWVFKNHIAAGMFGALLFYQAADLMLAARAARARIALGAIAALALVYVYVMLQGRTGQVIGLLLVAVIAWRVLGRLRRRSPKLAAAAALLFVLAALAGAGLVLTRHDSRLMQVAGEVQAYRQTDAATSSGLRLAWYQRALGLYAERPLVGYGVAGLGVEFKRLAAGKTLAEARLTENPHNEYLLMAVQLGTLGLALFINLLVQAWRASRSLDARSRHLLLAWLTIFTIGCGANSLLLDFSEGHLFVLLAGILIGCGYRSEGAPRAALERA</sequence>
<dbReference type="InterPro" id="IPR007016">
    <property type="entry name" value="O-antigen_ligase-rel_domated"/>
</dbReference>
<keyword evidence="2 5" id="KW-0812">Transmembrane</keyword>
<feature type="transmembrane region" description="Helical" evidence="5">
    <location>
        <begin position="193"/>
        <end position="210"/>
    </location>
</feature>
<comment type="subcellular location">
    <subcellularLocation>
        <location evidence="1">Membrane</location>
        <topology evidence="1">Multi-pass membrane protein</topology>
    </subcellularLocation>
</comment>
<dbReference type="PANTHER" id="PTHR37422:SF13">
    <property type="entry name" value="LIPOPOLYSACCHARIDE BIOSYNTHESIS PROTEIN PA4999-RELATED"/>
    <property type="match status" value="1"/>
</dbReference>
<evidence type="ECO:0000256" key="1">
    <source>
        <dbReference type="ARBA" id="ARBA00004141"/>
    </source>
</evidence>
<comment type="caution">
    <text evidence="7">The sequence shown here is derived from an EMBL/GenBank/DDBJ whole genome shotgun (WGS) entry which is preliminary data.</text>
</comment>
<evidence type="ECO:0000256" key="3">
    <source>
        <dbReference type="ARBA" id="ARBA00022989"/>
    </source>
</evidence>
<keyword evidence="4 5" id="KW-0472">Membrane</keyword>
<dbReference type="RefSeq" id="WP_098153777.1">
    <property type="nucleotide sequence ID" value="NZ_CADEQB010000011.1"/>
</dbReference>
<proteinExistence type="predicted"/>
<evidence type="ECO:0000313" key="8">
    <source>
        <dbReference type="Proteomes" id="UP000220629"/>
    </source>
</evidence>
<reference evidence="8" key="1">
    <citation type="submission" date="2017-09" db="EMBL/GenBank/DDBJ databases">
        <title>FDA dAtabase for Regulatory Grade micrObial Sequences (FDA-ARGOS): Supporting development and validation of Infectious Disease Dx tests.</title>
        <authorList>
            <person name="Minogue T."/>
            <person name="Wolcott M."/>
            <person name="Wasieloski L."/>
            <person name="Aguilar W."/>
            <person name="Moore D."/>
            <person name="Tallon L."/>
            <person name="Sadzewicz L."/>
            <person name="Ott S."/>
            <person name="Zhao X."/>
            <person name="Nagaraj S."/>
            <person name="Vavikolanu K."/>
            <person name="Aluvathingal J."/>
            <person name="Nadendla S."/>
            <person name="Sichtig H."/>
        </authorList>
    </citation>
    <scope>NUCLEOTIDE SEQUENCE [LARGE SCALE GENOMIC DNA]</scope>
    <source>
        <strain evidence="8">FDAARGOS_390</strain>
    </source>
</reference>
<protein>
    <submittedName>
        <fullName evidence="7">Polymerase</fullName>
    </submittedName>
</protein>
<evidence type="ECO:0000256" key="5">
    <source>
        <dbReference type="SAM" id="Phobius"/>
    </source>
</evidence>
<feature type="domain" description="O-antigen ligase-related" evidence="6">
    <location>
        <begin position="199"/>
        <end position="356"/>
    </location>
</feature>
<dbReference type="PANTHER" id="PTHR37422">
    <property type="entry name" value="TEICHURONIC ACID BIOSYNTHESIS PROTEIN TUAE"/>
    <property type="match status" value="1"/>
</dbReference>
<evidence type="ECO:0000256" key="2">
    <source>
        <dbReference type="ARBA" id="ARBA00022692"/>
    </source>
</evidence>
<dbReference type="GO" id="GO:0016020">
    <property type="term" value="C:membrane"/>
    <property type="evidence" value="ECO:0007669"/>
    <property type="project" value="UniProtKB-SubCell"/>
</dbReference>
<dbReference type="EMBL" id="PDDY01000004">
    <property type="protein sequence ID" value="PEH37373.1"/>
    <property type="molecule type" value="Genomic_DNA"/>
</dbReference>
<evidence type="ECO:0000313" key="7">
    <source>
        <dbReference type="EMBL" id="PEH37373.1"/>
    </source>
</evidence>
<feature type="transmembrane region" description="Helical" evidence="5">
    <location>
        <begin position="340"/>
        <end position="363"/>
    </location>
</feature>
<evidence type="ECO:0000259" key="6">
    <source>
        <dbReference type="Pfam" id="PF04932"/>
    </source>
</evidence>
<organism evidence="7 8">
    <name type="scientific">Burkholderia gladioli</name>
    <name type="common">Pseudomonas marginata</name>
    <name type="synonym">Phytomonas marginata</name>
    <dbReference type="NCBI Taxonomy" id="28095"/>
    <lineage>
        <taxon>Bacteria</taxon>
        <taxon>Pseudomonadati</taxon>
        <taxon>Pseudomonadota</taxon>
        <taxon>Betaproteobacteria</taxon>
        <taxon>Burkholderiales</taxon>
        <taxon>Burkholderiaceae</taxon>
        <taxon>Burkholderia</taxon>
    </lineage>
</organism>
<feature type="transmembrane region" description="Helical" evidence="5">
    <location>
        <begin position="400"/>
        <end position="417"/>
    </location>
</feature>
<feature type="transmembrane region" description="Helical" evidence="5">
    <location>
        <begin position="123"/>
        <end position="146"/>
    </location>
</feature>